<evidence type="ECO:0000313" key="4">
    <source>
        <dbReference type="Proteomes" id="UP000224006"/>
    </source>
</evidence>
<dbReference type="PANTHER" id="PTHR24216:SF65">
    <property type="entry name" value="PAXILLIN-LIKE PROTEIN 1"/>
    <property type="match status" value="1"/>
</dbReference>
<name>A0A2A9ME16_BESBE</name>
<feature type="compositionally biased region" description="Basic and acidic residues" evidence="1">
    <location>
        <begin position="1996"/>
        <end position="2018"/>
    </location>
</feature>
<feature type="compositionally biased region" description="Basic residues" evidence="1">
    <location>
        <begin position="302"/>
        <end position="312"/>
    </location>
</feature>
<feature type="compositionally biased region" description="Basic and acidic residues" evidence="1">
    <location>
        <begin position="824"/>
        <end position="833"/>
    </location>
</feature>
<feature type="compositionally biased region" description="Low complexity" evidence="1">
    <location>
        <begin position="1696"/>
        <end position="1723"/>
    </location>
</feature>
<feature type="compositionally biased region" description="Basic and acidic residues" evidence="1">
    <location>
        <begin position="1974"/>
        <end position="1988"/>
    </location>
</feature>
<feature type="region of interest" description="Disordered" evidence="1">
    <location>
        <begin position="1897"/>
        <end position="2018"/>
    </location>
</feature>
<dbReference type="PROSITE" id="PS50172">
    <property type="entry name" value="BRCT"/>
    <property type="match status" value="1"/>
</dbReference>
<dbReference type="InterPro" id="IPR001357">
    <property type="entry name" value="BRCT_dom"/>
</dbReference>
<dbReference type="EMBL" id="NWUJ01000003">
    <property type="protein sequence ID" value="PFH36235.1"/>
    <property type="molecule type" value="Genomic_DNA"/>
</dbReference>
<evidence type="ECO:0000259" key="2">
    <source>
        <dbReference type="PROSITE" id="PS50172"/>
    </source>
</evidence>
<evidence type="ECO:0000313" key="3">
    <source>
        <dbReference type="EMBL" id="PFH36235.1"/>
    </source>
</evidence>
<feature type="compositionally biased region" description="Low complexity" evidence="1">
    <location>
        <begin position="1764"/>
        <end position="1799"/>
    </location>
</feature>
<comment type="caution">
    <text evidence="3">The sequence shown here is derived from an EMBL/GenBank/DDBJ whole genome shotgun (WGS) entry which is preliminary data.</text>
</comment>
<feature type="compositionally biased region" description="Basic and acidic residues" evidence="1">
    <location>
        <begin position="787"/>
        <end position="797"/>
    </location>
</feature>
<feature type="compositionally biased region" description="Low complexity" evidence="1">
    <location>
        <begin position="345"/>
        <end position="358"/>
    </location>
</feature>
<feature type="region of interest" description="Disordered" evidence="1">
    <location>
        <begin position="1625"/>
        <end position="1752"/>
    </location>
</feature>
<feature type="compositionally biased region" description="Basic and acidic residues" evidence="1">
    <location>
        <begin position="540"/>
        <end position="569"/>
    </location>
</feature>
<feature type="compositionally biased region" description="Basic and acidic residues" evidence="1">
    <location>
        <begin position="1669"/>
        <end position="1681"/>
    </location>
</feature>
<evidence type="ECO:0000256" key="1">
    <source>
        <dbReference type="SAM" id="MobiDB-lite"/>
    </source>
</evidence>
<feature type="compositionally biased region" description="Basic and acidic residues" evidence="1">
    <location>
        <begin position="579"/>
        <end position="601"/>
    </location>
</feature>
<feature type="compositionally biased region" description="Basic and acidic residues" evidence="1">
    <location>
        <begin position="284"/>
        <end position="297"/>
    </location>
</feature>
<feature type="region of interest" description="Disordered" evidence="1">
    <location>
        <begin position="1387"/>
        <end position="1467"/>
    </location>
</feature>
<feature type="compositionally biased region" description="Low complexity" evidence="1">
    <location>
        <begin position="1424"/>
        <end position="1434"/>
    </location>
</feature>
<feature type="compositionally biased region" description="Basic and acidic residues" evidence="1">
    <location>
        <begin position="1724"/>
        <end position="1733"/>
    </location>
</feature>
<sequence>MAPSFAGSQEDDACSVSSLSASGFPPSDFGASALAYDLSLSPGSEGLASAHVPPLLSSSLLDSSSSLPPAPLCLVSPTSSSPSFLSPNLSCSSLPSPFSSSPPLCVSSPPVSLSPLHADSPPPFSSLSSSPPRSASPSPAAPSAPFFSSAAVPSLCLSCTPLSFPPPLSCSHRPFSPSGQSGASLSSSSPLSSCSSSAGAASPLPSARLSAPLAVLASATSPAAPPAQTADDLRLLPFLCSRVYVEFNSQAELPAEVRLALRYPHGYELTLTRKQKTRGVAPSDGERAEDAAARGEDPQGLNRKRGGVRARQRANCEVPEAAEKDTRGTLGRRKRAAAAEDAAESTRAVVPQSPASSSPDDEHSAQSCLCPLCRLSRALEEAGSLLRPFGLSVVKNSSFFQRYAVACQHAPSASSSCSSSSPLKAFPAAAGTTPCVEENALAVVPYSPPAVSTFPLLPPSLASAPLATSPFPSPFPPAALPALPAHARDAAVLVCTKPERLCGAPPGGVVKKRRSSSVSFLSPDPALPFDLMEDVVKNINRGEELADPRPPRRRETGRPARRGGPEGLRRGPRGGGAKRPAEGEEAERRAGAIPPQRREDDGVYDAEADTLEGWVDAVIQLHDMQHEDRQALVVTNHYAGIFSNNRVVLTYVSHEFRNLLLREPSLKFSSLYGPRTSPAAASSSLPAGSGVSSRPPSLAAAPLTAAAWSAQQKGTRGAINDALQLSPTFALKTLFFEGASTEVRPLLRVLRRHASQSFSSAGSASINAASTFSSFREAAKTSLSSLSRREREGEKACNRKRRRAGEGSEADGEEKDAGVKMPRGKGEEGDTGRKQTPASPAQEMPLVTRPLKVFFLVSSFPVRNSRVRVARAEIDERAVEDLTTRKATKRVKIRGSLLPLSLARLLRAFSLLGGVSLAPDRRCPWASGDALAAEDAKRGRKAAKPLAVLPDLSLFFVYKPQPHAGAPFADEELMLCIPHQSAWRQFRLLGGALKAKHPAVFERLRTLFPPVSWAFTEEAGAQAGADALTAQKPNATKTPVLALPAPVPATADEEHRERDLANLVREELTGLCCLSHQLAPAEGESLSALCRLLDGRQLLRMLRDPKVPQALRRGVRVLSHLYPYRFHSPAADQTSAASSLLSALLDVLPPEHFISEHFLHVATSRGLPPHSDLFPVFRPAWVQELKILTRSGIEGRAGRGREGAAKGKNANFVLLLSDANAKTRDDGLQLALRSALASRGCAMMRSENIFFSPDTLISVLQRLYPLSASTHESDAQALGDQLPLQRVSIFVVAASQSVLRLVTASSPSAAAPRGQTGIAKEVAEALHSLKRDFETSRGVDVELQLVSPGWIYECHHTGTLRPPAAEFYRLQWPFAAGAGSLEAAQASGAAAGEARRGEEETDKENCVTGSQPGRRGGRSGGRASGSAARRGGSAKAPEETCEARPTSEGKAATATKAARPATAGRDRELALLSGDAAKRATTPKGDAKAASCGKEREASALSGIPVEAKFGVSGYSGALRTLNLFPDLQLRDEAPYANLPLWGWLVFVAPSTPLAEEDVEFLRRTRGLSLVSLPESPLENPVVVRKALLTFLQKTHQLPLSRVPAFLARLVVFAAVLLDPQAEEAYQTRRREAEKPLSDDEGPRRKACRGILAPEDASSRHAGLVSTPQKEKTREAARHDAPSVGSRHAGSPGPEVSSPLRSRASSLPLRLSSSTPLSVSSASRQEKRARDSRQSSPIYVLAHTPTKTPGTAALRSVSRRAAGGAAGLSSSPLLSPLTSSPLSRRRSQASSPLAAAARGASGGDSAPGGDAHAAHTCCACSPLSRKKGRVSASREKEEAAGALFCPHTSVISLYVKEKFVAVPGFLGIPVARLSWLGEVLQARTLLSLEPYLLHATGGADAASQSDKDAQAPAVRGSDAAAEAAADARSTAVPTAGKAATAREKAGESRGREEEKETAPADARLPPDNEDDEETQRKEDDGEARGAVKKDKRKRENMKEREEIKEQTQGSEEKRAKKE</sequence>
<feature type="region of interest" description="Disordered" evidence="1">
    <location>
        <begin position="1764"/>
        <end position="1808"/>
    </location>
</feature>
<dbReference type="RefSeq" id="XP_029220244.1">
    <property type="nucleotide sequence ID" value="XM_029362878.1"/>
</dbReference>
<dbReference type="VEuPathDB" id="ToxoDB:BESB_044270"/>
<feature type="compositionally biased region" description="Low complexity" evidence="1">
    <location>
        <begin position="1899"/>
        <end position="1932"/>
    </location>
</feature>
<feature type="region of interest" description="Disordered" evidence="1">
    <location>
        <begin position="274"/>
        <end position="365"/>
    </location>
</feature>
<feature type="domain" description="BRCT" evidence="2">
    <location>
        <begin position="1868"/>
        <end position="1893"/>
    </location>
</feature>
<dbReference type="GeneID" id="40309357"/>
<proteinExistence type="predicted"/>
<feature type="compositionally biased region" description="Basic and acidic residues" evidence="1">
    <location>
        <begin position="1626"/>
        <end position="1644"/>
    </location>
</feature>
<dbReference type="OrthoDB" id="354886at2759"/>
<feature type="region of interest" description="Disordered" evidence="1">
    <location>
        <begin position="540"/>
        <end position="603"/>
    </location>
</feature>
<feature type="region of interest" description="Disordered" evidence="1">
    <location>
        <begin position="117"/>
        <end position="139"/>
    </location>
</feature>
<feature type="compositionally biased region" description="Basic and acidic residues" evidence="1">
    <location>
        <begin position="1436"/>
        <end position="1447"/>
    </location>
</feature>
<reference evidence="3 4" key="1">
    <citation type="submission" date="2017-09" db="EMBL/GenBank/DDBJ databases">
        <title>Genome sequencing of Besnoitia besnoiti strain Bb-Ger1.</title>
        <authorList>
            <person name="Schares G."/>
            <person name="Venepally P."/>
            <person name="Lorenzi H.A."/>
        </authorList>
    </citation>
    <scope>NUCLEOTIDE SEQUENCE [LARGE SCALE GENOMIC DNA]</scope>
    <source>
        <strain evidence="3 4">Bb-Ger1</strain>
    </source>
</reference>
<feature type="compositionally biased region" description="Basic and acidic residues" evidence="1">
    <location>
        <begin position="1940"/>
        <end position="1958"/>
    </location>
</feature>
<dbReference type="KEGG" id="bbes:BESB_044270"/>
<gene>
    <name evidence="3" type="ORF">BESB_044270</name>
</gene>
<protein>
    <recommendedName>
        <fullName evidence="2">BRCT domain-containing protein</fullName>
    </recommendedName>
</protein>
<feature type="region of interest" description="Disordered" evidence="1">
    <location>
        <begin position="783"/>
        <end position="841"/>
    </location>
</feature>
<accession>A0A2A9ME16</accession>
<feature type="compositionally biased region" description="Low complexity" evidence="1">
    <location>
        <begin position="125"/>
        <end position="139"/>
    </location>
</feature>
<keyword evidence="4" id="KW-1185">Reference proteome</keyword>
<dbReference type="Proteomes" id="UP000224006">
    <property type="component" value="Chromosome III"/>
</dbReference>
<feature type="compositionally biased region" description="Low complexity" evidence="1">
    <location>
        <begin position="1449"/>
        <end position="1463"/>
    </location>
</feature>
<dbReference type="PANTHER" id="PTHR24216">
    <property type="entry name" value="PAXILLIN-RELATED"/>
    <property type="match status" value="1"/>
</dbReference>
<organism evidence="3 4">
    <name type="scientific">Besnoitia besnoiti</name>
    <name type="common">Apicomplexan protozoan</name>
    <dbReference type="NCBI Taxonomy" id="94643"/>
    <lineage>
        <taxon>Eukaryota</taxon>
        <taxon>Sar</taxon>
        <taxon>Alveolata</taxon>
        <taxon>Apicomplexa</taxon>
        <taxon>Conoidasida</taxon>
        <taxon>Coccidia</taxon>
        <taxon>Eucoccidiorida</taxon>
        <taxon>Eimeriorina</taxon>
        <taxon>Sarcocystidae</taxon>
        <taxon>Besnoitia</taxon>
    </lineage>
</organism>